<organism evidence="6 7">
    <name type="scientific">Phialemonium thermophilum</name>
    <dbReference type="NCBI Taxonomy" id="223376"/>
    <lineage>
        <taxon>Eukaryota</taxon>
        <taxon>Fungi</taxon>
        <taxon>Dikarya</taxon>
        <taxon>Ascomycota</taxon>
        <taxon>Pezizomycotina</taxon>
        <taxon>Sordariomycetes</taxon>
        <taxon>Sordariomycetidae</taxon>
        <taxon>Cephalothecales</taxon>
        <taxon>Cephalothecaceae</taxon>
        <taxon>Phialemonium</taxon>
    </lineage>
</organism>
<dbReference type="PROSITE" id="PS51718">
    <property type="entry name" value="G_DYNAMIN_2"/>
    <property type="match status" value="1"/>
</dbReference>
<dbReference type="Proteomes" id="UP001586593">
    <property type="component" value="Unassembled WGS sequence"/>
</dbReference>
<keyword evidence="2" id="KW-0342">GTP-binding</keyword>
<feature type="compositionally biased region" description="Acidic residues" evidence="3">
    <location>
        <begin position="429"/>
        <end position="440"/>
    </location>
</feature>
<dbReference type="SUPFAM" id="SSF52540">
    <property type="entry name" value="P-loop containing nucleoside triphosphate hydrolases"/>
    <property type="match status" value="1"/>
</dbReference>
<dbReference type="InterPro" id="IPR020850">
    <property type="entry name" value="GED_dom"/>
</dbReference>
<feature type="domain" description="Dynamin-type G" evidence="5">
    <location>
        <begin position="43"/>
        <end position="331"/>
    </location>
</feature>
<evidence type="ECO:0000256" key="2">
    <source>
        <dbReference type="ARBA" id="ARBA00023134"/>
    </source>
</evidence>
<dbReference type="InterPro" id="IPR027417">
    <property type="entry name" value="P-loop_NTPase"/>
</dbReference>
<comment type="caution">
    <text evidence="6">The sequence shown here is derived from an EMBL/GenBank/DDBJ whole genome shotgun (WGS) entry which is preliminary data.</text>
</comment>
<protein>
    <recommendedName>
        <fullName evidence="8">Dynamin family protein</fullName>
    </recommendedName>
</protein>
<feature type="region of interest" description="Disordered" evidence="3">
    <location>
        <begin position="419"/>
        <end position="444"/>
    </location>
</feature>
<dbReference type="InterPro" id="IPR001401">
    <property type="entry name" value="Dynamin_GTPase"/>
</dbReference>
<evidence type="ECO:0000256" key="1">
    <source>
        <dbReference type="ARBA" id="ARBA00022741"/>
    </source>
</evidence>
<dbReference type="InterPro" id="IPR022812">
    <property type="entry name" value="Dynamin"/>
</dbReference>
<dbReference type="InterPro" id="IPR030381">
    <property type="entry name" value="G_DYNAMIN_dom"/>
</dbReference>
<sequence>MHIRNSQPAQHPKMTVYRDTVLLSDPTLLAKIDNLRDLNIGQHVPLPQLVVVGDQSSGKSSLLESLCGIPFPKAQSLCTRHATQITSRRSDEESVKITINPGPHASELHRKQLEKFRQTLPSGQNLRERFADILAEANKSMGLRAEASKGEGDIFSEDVLKVEIQGPNEDYLTVIDVPGIFRTTMEGTTKNDMAMVKELVRGYIKDDRTIILAVLPSNVDIATQEILELAEEYDKSGERTLGVLTKADLVLENRAQAAVCDLIQGRRRPLTLGYFLVRNRGPDNGDVEPSELDQIFRQSPWNDLPPGRVGIAALKEQLAVLLVEISRREFPKLLREVNDKIKECKKELAGLGPPRQDEREQRSFLSRIAEAFQHRARAALAADYQADPAFDQTELRLITNVVNITEVYSAEFRQGAHARHFEDVRPVPEDEYSESEPEEDQGQRTVQCLRKLLDEAKLDEYTPDESNELGSILVPPARPRYSWYNGTVTTWIADTYLRSRGLDLGTFNAHQVSMAFAEQSRNWGALTSVYMSRVVVTLHRFIATALRSVCPDDEARKQLWSAILDSLVERYQKAVDHAHLLIEVERHKQPYTLNQQFSEALSKARGERITELLHPKARKDTKQYGELQYMVNLDDIARAAAGKRNLDRMQEEIHDILRAYYNLALDRFVDNVFHLAVGHNLLHGPSSPLQVFTQEWVFNLEPDSLEQIVGESRATKKSRSVLTKKIDDLTKALKILKR</sequence>
<dbReference type="SMART" id="SM00053">
    <property type="entry name" value="DYNc"/>
    <property type="match status" value="1"/>
</dbReference>
<dbReference type="PRINTS" id="PR00195">
    <property type="entry name" value="DYNAMIN"/>
</dbReference>
<feature type="domain" description="GED" evidence="4">
    <location>
        <begin position="650"/>
        <end position="738"/>
    </location>
</feature>
<keyword evidence="7" id="KW-1185">Reference proteome</keyword>
<evidence type="ECO:0000259" key="5">
    <source>
        <dbReference type="PROSITE" id="PS51718"/>
    </source>
</evidence>
<dbReference type="PANTHER" id="PTHR11566:SF215">
    <property type="entry name" value="DYNAMIN GTPASE"/>
    <property type="match status" value="1"/>
</dbReference>
<dbReference type="Pfam" id="PF00350">
    <property type="entry name" value="Dynamin_N"/>
    <property type="match status" value="1"/>
</dbReference>
<evidence type="ECO:0008006" key="8">
    <source>
        <dbReference type="Google" id="ProtNLM"/>
    </source>
</evidence>
<dbReference type="EMBL" id="JAZHXJ010000245">
    <property type="protein sequence ID" value="KAL1867172.1"/>
    <property type="molecule type" value="Genomic_DNA"/>
</dbReference>
<dbReference type="PANTHER" id="PTHR11566">
    <property type="entry name" value="DYNAMIN"/>
    <property type="match status" value="1"/>
</dbReference>
<evidence type="ECO:0000313" key="7">
    <source>
        <dbReference type="Proteomes" id="UP001586593"/>
    </source>
</evidence>
<reference evidence="6 7" key="1">
    <citation type="journal article" date="2024" name="Commun. Biol.">
        <title>Comparative genomic analysis of thermophilic fungi reveals convergent evolutionary adaptations and gene losses.</title>
        <authorList>
            <person name="Steindorff A.S."/>
            <person name="Aguilar-Pontes M.V."/>
            <person name="Robinson A.J."/>
            <person name="Andreopoulos B."/>
            <person name="LaButti K."/>
            <person name="Kuo A."/>
            <person name="Mondo S."/>
            <person name="Riley R."/>
            <person name="Otillar R."/>
            <person name="Haridas S."/>
            <person name="Lipzen A."/>
            <person name="Grimwood J."/>
            <person name="Schmutz J."/>
            <person name="Clum A."/>
            <person name="Reid I.D."/>
            <person name="Moisan M.C."/>
            <person name="Butler G."/>
            <person name="Nguyen T.T.M."/>
            <person name="Dewar K."/>
            <person name="Conant G."/>
            <person name="Drula E."/>
            <person name="Henrissat B."/>
            <person name="Hansel C."/>
            <person name="Singer S."/>
            <person name="Hutchinson M.I."/>
            <person name="de Vries R.P."/>
            <person name="Natvig D.O."/>
            <person name="Powell A.J."/>
            <person name="Tsang A."/>
            <person name="Grigoriev I.V."/>
        </authorList>
    </citation>
    <scope>NUCLEOTIDE SEQUENCE [LARGE SCALE GENOMIC DNA]</scope>
    <source>
        <strain evidence="6 7">ATCC 24622</strain>
    </source>
</reference>
<dbReference type="InterPro" id="IPR000375">
    <property type="entry name" value="Dynamin_stalk"/>
</dbReference>
<evidence type="ECO:0000259" key="4">
    <source>
        <dbReference type="PROSITE" id="PS51388"/>
    </source>
</evidence>
<name>A0ABR3WUP9_9PEZI</name>
<dbReference type="Gene3D" id="3.40.50.300">
    <property type="entry name" value="P-loop containing nucleotide triphosphate hydrolases"/>
    <property type="match status" value="1"/>
</dbReference>
<keyword evidence="1" id="KW-0547">Nucleotide-binding</keyword>
<proteinExistence type="predicted"/>
<feature type="compositionally biased region" description="Basic and acidic residues" evidence="3">
    <location>
        <begin position="419"/>
        <end position="428"/>
    </location>
</feature>
<evidence type="ECO:0000256" key="3">
    <source>
        <dbReference type="SAM" id="MobiDB-lite"/>
    </source>
</evidence>
<evidence type="ECO:0000313" key="6">
    <source>
        <dbReference type="EMBL" id="KAL1867172.1"/>
    </source>
</evidence>
<dbReference type="PROSITE" id="PS51388">
    <property type="entry name" value="GED"/>
    <property type="match status" value="1"/>
</dbReference>
<dbReference type="CDD" id="cd08771">
    <property type="entry name" value="DLP_1"/>
    <property type="match status" value="1"/>
</dbReference>
<gene>
    <name evidence="6" type="ORF">VTK73DRAFT_4284</name>
</gene>
<dbReference type="InterPro" id="IPR045063">
    <property type="entry name" value="Dynamin_N"/>
</dbReference>
<dbReference type="Pfam" id="PF01031">
    <property type="entry name" value="Dynamin_M"/>
    <property type="match status" value="1"/>
</dbReference>
<accession>A0ABR3WUP9</accession>